<gene>
    <name evidence="1" type="ORF">U472_11400</name>
</gene>
<accession>A0A1C0A8M0</accession>
<dbReference type="Proteomes" id="UP000093514">
    <property type="component" value="Unassembled WGS sequence"/>
</dbReference>
<comment type="caution">
    <text evidence="1">The sequence shown here is derived from an EMBL/GenBank/DDBJ whole genome shotgun (WGS) entry which is preliminary data.</text>
</comment>
<dbReference type="EMBL" id="LWDV01000009">
    <property type="protein sequence ID" value="OCL26585.1"/>
    <property type="molecule type" value="Genomic_DNA"/>
</dbReference>
<name>A0A1C0A8M0_9FIRM</name>
<dbReference type="GO" id="GO:0046983">
    <property type="term" value="F:protein dimerization activity"/>
    <property type="evidence" value="ECO:0007669"/>
    <property type="project" value="InterPro"/>
</dbReference>
<reference evidence="1 2" key="2">
    <citation type="submission" date="2016-08" db="EMBL/GenBank/DDBJ databases">
        <title>Orenia metallireducens sp. nov. strain Z6, a Novel Metal-reducing Firmicute from the Deep Subsurface.</title>
        <authorList>
            <person name="Maxim B.I."/>
            <person name="Kenneth K."/>
            <person name="Flynn T.M."/>
            <person name="Oloughlin E.J."/>
            <person name="Locke R.A."/>
            <person name="Weber J.R."/>
            <person name="Egan S.M."/>
            <person name="Mackie R.I."/>
            <person name="Cann I.K."/>
        </authorList>
    </citation>
    <scope>NUCLEOTIDE SEQUENCE [LARGE SCALE GENOMIC DNA]</scope>
    <source>
        <strain evidence="1 2">Z6</strain>
    </source>
</reference>
<dbReference type="Gene3D" id="4.10.280.10">
    <property type="entry name" value="Helix-loop-helix DNA-binding domain"/>
    <property type="match status" value="1"/>
</dbReference>
<evidence type="ECO:0000313" key="1">
    <source>
        <dbReference type="EMBL" id="OCL26585.1"/>
    </source>
</evidence>
<evidence type="ECO:0008006" key="3">
    <source>
        <dbReference type="Google" id="ProtNLM"/>
    </source>
</evidence>
<evidence type="ECO:0000313" key="2">
    <source>
        <dbReference type="Proteomes" id="UP000093514"/>
    </source>
</evidence>
<reference evidence="2" key="1">
    <citation type="submission" date="2016-07" db="EMBL/GenBank/DDBJ databases">
        <authorList>
            <person name="Florea S."/>
            <person name="Webb J.S."/>
            <person name="Jaromczyk J."/>
            <person name="Schardl C.L."/>
        </authorList>
    </citation>
    <scope>NUCLEOTIDE SEQUENCE [LARGE SCALE GENOMIC DNA]</scope>
    <source>
        <strain evidence="2">Z6</strain>
    </source>
</reference>
<proteinExistence type="predicted"/>
<protein>
    <recommendedName>
        <fullName evidence="3">Spo0E like sporulation regulatory protein</fullName>
    </recommendedName>
</protein>
<dbReference type="GO" id="GO:0043937">
    <property type="term" value="P:regulation of sporulation"/>
    <property type="evidence" value="ECO:0007669"/>
    <property type="project" value="InterPro"/>
</dbReference>
<keyword evidence="2" id="KW-1185">Reference proteome</keyword>
<dbReference type="InterPro" id="IPR037208">
    <property type="entry name" value="Spo0E-like_sf"/>
</dbReference>
<sequence>MDKNSKGLEENDFSLNSIEELREKMLTTIIKYNGDLYHQEVQRLSRQLDLKIVEYMNMN</sequence>
<dbReference type="InterPro" id="IPR018540">
    <property type="entry name" value="Spo0E-like"/>
</dbReference>
<dbReference type="Pfam" id="PF09388">
    <property type="entry name" value="SpoOE-like"/>
    <property type="match status" value="1"/>
</dbReference>
<dbReference type="OrthoDB" id="1684496at2"/>
<dbReference type="InterPro" id="IPR036638">
    <property type="entry name" value="HLH_DNA-bd_sf"/>
</dbReference>
<organism evidence="1 2">
    <name type="scientific">Orenia metallireducens</name>
    <dbReference type="NCBI Taxonomy" id="1413210"/>
    <lineage>
        <taxon>Bacteria</taxon>
        <taxon>Bacillati</taxon>
        <taxon>Bacillota</taxon>
        <taxon>Clostridia</taxon>
        <taxon>Halanaerobiales</taxon>
        <taxon>Halobacteroidaceae</taxon>
        <taxon>Orenia</taxon>
    </lineage>
</organism>
<dbReference type="RefSeq" id="WP_068718562.1">
    <property type="nucleotide sequence ID" value="NZ_LWDV01000009.1"/>
</dbReference>
<dbReference type="AlphaFoldDB" id="A0A1C0A8M0"/>
<dbReference type="SUPFAM" id="SSF140500">
    <property type="entry name" value="BAS1536-like"/>
    <property type="match status" value="1"/>
</dbReference>